<dbReference type="PANTHER" id="PTHR42643">
    <property type="entry name" value="IONOTROPIC RECEPTOR 20A-RELATED"/>
    <property type="match status" value="1"/>
</dbReference>
<protein>
    <submittedName>
        <fullName evidence="12">Ionotropic receptor 21a</fullName>
    </submittedName>
</protein>
<dbReference type="Proteomes" id="UP000829291">
    <property type="component" value="Chromosome 5"/>
</dbReference>
<accession>A0A6J0BTN0</accession>
<reference evidence="12" key="1">
    <citation type="submission" date="2025-08" db="UniProtKB">
        <authorList>
            <consortium name="RefSeq"/>
        </authorList>
    </citation>
    <scope>IDENTIFICATION</scope>
    <source>
        <tissue evidence="12">Thorax and Abdomen</tissue>
    </source>
</reference>
<evidence type="ECO:0000256" key="6">
    <source>
        <dbReference type="ARBA" id="ARBA00023136"/>
    </source>
</evidence>
<evidence type="ECO:0000313" key="11">
    <source>
        <dbReference type="Proteomes" id="UP000829291"/>
    </source>
</evidence>
<organism evidence="12">
    <name type="scientific">Neodiprion lecontei</name>
    <name type="common">Redheaded pine sawfly</name>
    <dbReference type="NCBI Taxonomy" id="441921"/>
    <lineage>
        <taxon>Eukaryota</taxon>
        <taxon>Metazoa</taxon>
        <taxon>Ecdysozoa</taxon>
        <taxon>Arthropoda</taxon>
        <taxon>Hexapoda</taxon>
        <taxon>Insecta</taxon>
        <taxon>Pterygota</taxon>
        <taxon>Neoptera</taxon>
        <taxon>Endopterygota</taxon>
        <taxon>Hymenoptera</taxon>
        <taxon>Tenthredinoidea</taxon>
        <taxon>Diprionidae</taxon>
        <taxon>Diprioninae</taxon>
        <taxon>Neodiprion</taxon>
    </lineage>
</organism>
<evidence type="ECO:0000256" key="2">
    <source>
        <dbReference type="ARBA" id="ARBA00008685"/>
    </source>
</evidence>
<dbReference type="SUPFAM" id="SSF53850">
    <property type="entry name" value="Periplasmic binding protein-like II"/>
    <property type="match status" value="1"/>
</dbReference>
<dbReference type="Gene3D" id="1.10.287.70">
    <property type="match status" value="1"/>
</dbReference>
<keyword evidence="5 9" id="KW-1133">Transmembrane helix</keyword>
<feature type="transmembrane region" description="Helical" evidence="9">
    <location>
        <begin position="382"/>
        <end position="409"/>
    </location>
</feature>
<keyword evidence="6 9" id="KW-0472">Membrane</keyword>
<dbReference type="Pfam" id="PF00060">
    <property type="entry name" value="Lig_chan"/>
    <property type="match status" value="1"/>
</dbReference>
<feature type="transmembrane region" description="Helical" evidence="9">
    <location>
        <begin position="587"/>
        <end position="608"/>
    </location>
</feature>
<keyword evidence="7 12" id="KW-0675">Receptor</keyword>
<sequence>MLTALNPNLESESLLGLLTHVGENYFNDCSTTVILYDDAFETRYGTVLEEFLKNLPSTYVKKRVKLTDDFLHALEACRNHILFLENLNNVRNALEQQSDGKVVVVTGASTWDVLEFLKSPVSRLYKNLLIIARSTSRTAKEGSFVLYTHELYSDGIGSSRPVILTSWIKDRLTKPEKVLFPQKLESGFNGHRFRVSAMHKPPFAFRRVTPSTDTVQWDGVDIRVIRLLSKMLNFTIDIRDPTPRNSLSPVNAVMRDISSGKASMGLGGLYRSVDLMRGFDTMYPHTHDCAAFISLTSTALPKYRAVLGPFRQSVWVTLIFAYLGAIIPMTLSSKSNLLRLVTRPKELMEMFWFVFSTFTNCFTIRSPLVYEGLAQNASAILIGLYWVFTIIITSCYTSSIIAFITIPAYPAAIETSDQLLYYRYRVGTLDHDGWEYFFKNSSDPNIVKLLKNLELVPTLAEGIRNASRAYFWPYALLGSRAMLEYIVQADFAPNWKTKRSLMHISRECFVQFGVTIAFPKGSTYTESMSKVAQRANQAGLMQKITSDVKWDVQRSSTGKLLQVSTEKTLHIPSTEERQLTLDDIQGMFIVLGSGVLISLLLLILECIYRKLSKGCSAKSKSRNASETDAKSNDDLSYGVQNYGIDDYPLEYEIQNVTRYFRNSI</sequence>
<gene>
    <name evidence="12" type="primary">LOC107223122</name>
</gene>
<dbReference type="Gene3D" id="3.40.190.10">
    <property type="entry name" value="Periplasmic binding protein-like II"/>
    <property type="match status" value="1"/>
</dbReference>
<dbReference type="GO" id="GO:0015276">
    <property type="term" value="F:ligand-gated monoatomic ion channel activity"/>
    <property type="evidence" value="ECO:0007669"/>
    <property type="project" value="InterPro"/>
</dbReference>
<dbReference type="AlphaFoldDB" id="A0A6J0BTN0"/>
<evidence type="ECO:0000256" key="9">
    <source>
        <dbReference type="SAM" id="Phobius"/>
    </source>
</evidence>
<evidence type="ECO:0000256" key="8">
    <source>
        <dbReference type="ARBA" id="ARBA00023180"/>
    </source>
</evidence>
<dbReference type="GO" id="GO:0005886">
    <property type="term" value="C:plasma membrane"/>
    <property type="evidence" value="ECO:0007669"/>
    <property type="project" value="UniProtKB-SubCell"/>
</dbReference>
<dbReference type="GO" id="GO:0050906">
    <property type="term" value="P:detection of stimulus involved in sensory perception"/>
    <property type="evidence" value="ECO:0007669"/>
    <property type="project" value="UniProtKB-ARBA"/>
</dbReference>
<dbReference type="FunCoup" id="A0A6J0BTN0">
    <property type="interactions" value="7"/>
</dbReference>
<feature type="domain" description="Ionotropic glutamate receptor C-terminal" evidence="10">
    <location>
        <begin position="313"/>
        <end position="594"/>
    </location>
</feature>
<evidence type="ECO:0000259" key="10">
    <source>
        <dbReference type="Pfam" id="PF00060"/>
    </source>
</evidence>
<dbReference type="RefSeq" id="XP_015518196.1">
    <property type="nucleotide sequence ID" value="XM_015662710.2"/>
</dbReference>
<comment type="subcellular location">
    <subcellularLocation>
        <location evidence="1">Cell membrane</location>
        <topology evidence="1">Multi-pass membrane protein</topology>
    </subcellularLocation>
</comment>
<name>A0A6J0BTN0_NEOLC</name>
<dbReference type="InterPro" id="IPR001320">
    <property type="entry name" value="Iontro_rcpt_C"/>
</dbReference>
<evidence type="ECO:0000256" key="3">
    <source>
        <dbReference type="ARBA" id="ARBA00022475"/>
    </source>
</evidence>
<dbReference type="InterPro" id="IPR052192">
    <property type="entry name" value="Insect_Ionotropic_Sensory_Rcpt"/>
</dbReference>
<keyword evidence="8" id="KW-0325">Glycoprotein</keyword>
<comment type="similarity">
    <text evidence="2">Belongs to the glutamate-gated ion channel (TC 1.A.10.1) family.</text>
</comment>
<evidence type="ECO:0000256" key="7">
    <source>
        <dbReference type="ARBA" id="ARBA00023170"/>
    </source>
</evidence>
<dbReference type="OrthoDB" id="6500454at2759"/>
<dbReference type="GeneID" id="107223122"/>
<proteinExistence type="inferred from homology"/>
<feature type="transmembrane region" description="Helical" evidence="9">
    <location>
        <begin position="313"/>
        <end position="331"/>
    </location>
</feature>
<evidence type="ECO:0000256" key="1">
    <source>
        <dbReference type="ARBA" id="ARBA00004651"/>
    </source>
</evidence>
<dbReference type="CTD" id="33157"/>
<evidence type="ECO:0000256" key="5">
    <source>
        <dbReference type="ARBA" id="ARBA00022989"/>
    </source>
</evidence>
<evidence type="ECO:0000313" key="12">
    <source>
        <dbReference type="RefSeq" id="XP_015518196.1"/>
    </source>
</evidence>
<feature type="transmembrane region" description="Helical" evidence="9">
    <location>
        <begin position="351"/>
        <end position="370"/>
    </location>
</feature>
<keyword evidence="3" id="KW-1003">Cell membrane</keyword>
<dbReference type="PANTHER" id="PTHR42643:SF24">
    <property type="entry name" value="IONOTROPIC RECEPTOR 60A"/>
    <property type="match status" value="1"/>
</dbReference>
<keyword evidence="4 9" id="KW-0812">Transmembrane</keyword>
<dbReference type="KEGG" id="nlo:107223122"/>
<keyword evidence="11" id="KW-1185">Reference proteome</keyword>
<evidence type="ECO:0000256" key="4">
    <source>
        <dbReference type="ARBA" id="ARBA00022692"/>
    </source>
</evidence>
<dbReference type="InParanoid" id="A0A6J0BTN0"/>